<geneLocation type="plasmid" evidence="3 4">
    <name>bgla_1p</name>
</geneLocation>
<name>F2LRW8_BURGS</name>
<reference evidence="3 4" key="1">
    <citation type="journal article" date="2011" name="J. Bacteriol.">
        <title>Complete genome sequence of Burkholderia gladioli BSR3.</title>
        <authorList>
            <person name="Seo Y.S."/>
            <person name="Lim J."/>
            <person name="Choi B.S."/>
            <person name="Kim H."/>
            <person name="Goo E."/>
            <person name="Lee B."/>
            <person name="Lim J.S."/>
            <person name="Choi I.Y."/>
            <person name="Moon J.S."/>
            <person name="Kim J."/>
            <person name="Hwang I."/>
        </authorList>
    </citation>
    <scope>NUCLEOTIDE SEQUENCE [LARGE SCALE GENOMIC DNA]</scope>
    <source>
        <strain evidence="4">BSR3</strain>
    </source>
</reference>
<gene>
    <name evidence="3" type="ordered locus">bgla_1p0190</name>
</gene>
<dbReference type="Gene3D" id="2.60.40.1090">
    <property type="entry name" value="Fimbrial-type adhesion domain"/>
    <property type="match status" value="1"/>
</dbReference>
<sequence>MSHKKITFFKIKIAPLSSALVALILGFWGHTAFAYNCTGASQAVSIAMPTAVTITADMQVGTLLTPWVSSAATKNYLHCDLGTNRQVLGFGFRPISISKKTGTTVKNSAVFSPGTTTVWETNLPGIGIAVAVKSTMELSNCTGSGARFNDLGTPRSAQAPWVGQFCNGTGSFDIGGQVQLALVKTGAVQPGIISIGTIAEGKEYVSSTSDSSSPISISFVITPTTINVAGCMTPDVTVNMHSYQQSIFKGVGSTTAPIAFLVKINSCPSGFKSIGYQFNPTGQVIDAANGVIALTPDSTASGIGLKITDGNDKPLLYNSTYSLSEYDPAIGGSYSISLKASYYQTSQTVSPGSANAAIVYILNYQ</sequence>
<evidence type="ECO:0000256" key="1">
    <source>
        <dbReference type="ARBA" id="ARBA00022729"/>
    </source>
</evidence>
<keyword evidence="4" id="KW-1185">Reference proteome</keyword>
<dbReference type="InterPro" id="IPR050263">
    <property type="entry name" value="Bact_Fimbrial_Adh_Pro"/>
</dbReference>
<protein>
    <submittedName>
        <fullName evidence="3">Type-1 fimbrial protein, A subunit</fullName>
    </submittedName>
</protein>
<dbReference type="GO" id="GO:0009289">
    <property type="term" value="C:pilus"/>
    <property type="evidence" value="ECO:0007669"/>
    <property type="project" value="InterPro"/>
</dbReference>
<evidence type="ECO:0000313" key="4">
    <source>
        <dbReference type="Proteomes" id="UP000008316"/>
    </source>
</evidence>
<dbReference type="RefSeq" id="WP_013699810.1">
    <property type="nucleotide sequence ID" value="NC_015382.1"/>
</dbReference>
<dbReference type="PANTHER" id="PTHR33420">
    <property type="entry name" value="FIMBRIAL SUBUNIT ELFA-RELATED"/>
    <property type="match status" value="1"/>
</dbReference>
<proteinExistence type="predicted"/>
<dbReference type="KEGG" id="bgd:bgla_1p0190"/>
<dbReference type="Pfam" id="PF00419">
    <property type="entry name" value="Fimbrial"/>
    <property type="match status" value="1"/>
</dbReference>
<dbReference type="PANTHER" id="PTHR33420:SF3">
    <property type="entry name" value="FIMBRIAL SUBUNIT ELFA"/>
    <property type="match status" value="1"/>
</dbReference>
<evidence type="ECO:0000259" key="2">
    <source>
        <dbReference type="Pfam" id="PF00419"/>
    </source>
</evidence>
<dbReference type="Gene3D" id="2.60.40.3310">
    <property type="match status" value="1"/>
</dbReference>
<keyword evidence="3" id="KW-0614">Plasmid</keyword>
<dbReference type="HOGENOM" id="CLU_058392_1_2_4"/>
<feature type="domain" description="Fimbrial-type adhesion" evidence="2">
    <location>
        <begin position="235"/>
        <end position="365"/>
    </location>
</feature>
<dbReference type="EMBL" id="CP002601">
    <property type="protein sequence ID" value="AEA65423.1"/>
    <property type="molecule type" value="Genomic_DNA"/>
</dbReference>
<dbReference type="SUPFAM" id="SSF49401">
    <property type="entry name" value="Bacterial adhesins"/>
    <property type="match status" value="1"/>
</dbReference>
<dbReference type="GO" id="GO:0043709">
    <property type="term" value="P:cell adhesion involved in single-species biofilm formation"/>
    <property type="evidence" value="ECO:0007669"/>
    <property type="project" value="TreeGrafter"/>
</dbReference>
<accession>F2LRW8</accession>
<dbReference type="AlphaFoldDB" id="F2LRW8"/>
<keyword evidence="1" id="KW-0732">Signal</keyword>
<dbReference type="InterPro" id="IPR000259">
    <property type="entry name" value="Adhesion_dom_fimbrial"/>
</dbReference>
<organism evidence="3 4">
    <name type="scientific">Burkholderia gladioli (strain BSR3)</name>
    <dbReference type="NCBI Taxonomy" id="999541"/>
    <lineage>
        <taxon>Bacteria</taxon>
        <taxon>Pseudomonadati</taxon>
        <taxon>Pseudomonadota</taxon>
        <taxon>Betaproteobacteria</taxon>
        <taxon>Burkholderiales</taxon>
        <taxon>Burkholderiaceae</taxon>
        <taxon>Burkholderia</taxon>
    </lineage>
</organism>
<dbReference type="Proteomes" id="UP000008316">
    <property type="component" value="Plasmid bgla_1p"/>
</dbReference>
<dbReference type="InterPro" id="IPR008966">
    <property type="entry name" value="Adhesion_dom_sf"/>
</dbReference>
<evidence type="ECO:0000313" key="3">
    <source>
        <dbReference type="EMBL" id="AEA65423.1"/>
    </source>
</evidence>
<dbReference type="InterPro" id="IPR036937">
    <property type="entry name" value="Adhesion_dom_fimbrial_sf"/>
</dbReference>